<evidence type="ECO:0000313" key="3">
    <source>
        <dbReference type="EMBL" id="ORX65589.1"/>
    </source>
</evidence>
<evidence type="ECO:0000256" key="1">
    <source>
        <dbReference type="SAM" id="SignalP"/>
    </source>
</evidence>
<proteinExistence type="predicted"/>
<reference evidence="3 4" key="2">
    <citation type="submission" date="2016-08" db="EMBL/GenBank/DDBJ databases">
        <title>Pervasive Adenine N6-methylation of Active Genes in Fungi.</title>
        <authorList>
            <consortium name="DOE Joint Genome Institute"/>
            <person name="Mondo S.J."/>
            <person name="Dannebaum R.O."/>
            <person name="Kuo R.C."/>
            <person name="Labutti K."/>
            <person name="Haridas S."/>
            <person name="Kuo A."/>
            <person name="Salamov A."/>
            <person name="Ahrendt S.R."/>
            <person name="Lipzen A."/>
            <person name="Sullivan W."/>
            <person name="Andreopoulos W.B."/>
            <person name="Clum A."/>
            <person name="Lindquist E."/>
            <person name="Daum C."/>
            <person name="Ramamoorthy G.K."/>
            <person name="Gryganskyi A."/>
            <person name="Culley D."/>
            <person name="Magnuson J.K."/>
            <person name="James T.Y."/>
            <person name="O'Malley M.A."/>
            <person name="Stajich J.E."/>
            <person name="Spatafora J.W."/>
            <person name="Visel A."/>
            <person name="Grigoriev I.V."/>
        </authorList>
    </citation>
    <scope>NUCLEOTIDE SEQUENCE [LARGE SCALE GENOMIC DNA]</scope>
    <source>
        <strain evidence="3 4">S4</strain>
    </source>
</reference>
<dbReference type="EMBL" id="MCFG01000457">
    <property type="protein sequence ID" value="ORX65589.1"/>
    <property type="molecule type" value="Genomic_DNA"/>
</dbReference>
<dbReference type="AlphaFoldDB" id="A0A1Y1VWB8"/>
<organism evidence="3 4">
    <name type="scientific">Anaeromyces robustus</name>
    <dbReference type="NCBI Taxonomy" id="1754192"/>
    <lineage>
        <taxon>Eukaryota</taxon>
        <taxon>Fungi</taxon>
        <taxon>Fungi incertae sedis</taxon>
        <taxon>Chytridiomycota</taxon>
        <taxon>Chytridiomycota incertae sedis</taxon>
        <taxon>Neocallimastigomycetes</taxon>
        <taxon>Neocallimastigales</taxon>
        <taxon>Neocallimastigaceae</taxon>
        <taxon>Anaeromyces</taxon>
    </lineage>
</organism>
<reference evidence="3 4" key="1">
    <citation type="submission" date="2016-08" db="EMBL/GenBank/DDBJ databases">
        <title>A Parts List for Fungal Cellulosomes Revealed by Comparative Genomics.</title>
        <authorList>
            <consortium name="DOE Joint Genome Institute"/>
            <person name="Haitjema C.H."/>
            <person name="Gilmore S.P."/>
            <person name="Henske J.K."/>
            <person name="Solomon K.V."/>
            <person name="De Groot R."/>
            <person name="Kuo A."/>
            <person name="Mondo S.J."/>
            <person name="Salamov A.A."/>
            <person name="Labutti K."/>
            <person name="Zhao Z."/>
            <person name="Chiniquy J."/>
            <person name="Barry K."/>
            <person name="Brewer H.M."/>
            <person name="Purvine S.O."/>
            <person name="Wright A.T."/>
            <person name="Boxma B."/>
            <person name="Van Alen T."/>
            <person name="Hackstein J.H."/>
            <person name="Baker S.E."/>
            <person name="Grigoriev I.V."/>
            <person name="O'Malley M.A."/>
        </authorList>
    </citation>
    <scope>NUCLEOTIDE SEQUENCE [LARGE SCALE GENOMIC DNA]</scope>
    <source>
        <strain evidence="3 4">S4</strain>
    </source>
</reference>
<dbReference type="EMBL" id="MCFG01000752">
    <property type="protein sequence ID" value="ORX48069.1"/>
    <property type="molecule type" value="Genomic_DNA"/>
</dbReference>
<dbReference type="Proteomes" id="UP000193944">
    <property type="component" value="Unassembled WGS sequence"/>
</dbReference>
<name>A0A1Y1VWB8_9FUNG</name>
<gene>
    <name evidence="3" type="ORF">BCR32DRAFT_250618</name>
    <name evidence="2" type="ORF">BCR32DRAFT_251863</name>
</gene>
<evidence type="ECO:0000313" key="4">
    <source>
        <dbReference type="Proteomes" id="UP000193944"/>
    </source>
</evidence>
<keyword evidence="1" id="KW-0732">Signal</keyword>
<evidence type="ECO:0000313" key="2">
    <source>
        <dbReference type="EMBL" id="ORX48069.1"/>
    </source>
</evidence>
<sequence>MKSIILFFSLIIVVNALSNAFYKREIYDGDDEFMAIYTNTSEECKKELEKKNDIDICVPSVDNLAENYKESCPIFKSDKCQNVYKDIMSAIPSCKNDPKVVDYFTNELMKVKSFPKKIVNDSCHSKVCSDGLIEYFENLTAYAKSINEDEVYLFEKMLDYLKSEECKSLIGTSDAKILKIKELITKVLIFNSLISSLIRQQQQQYNNNK</sequence>
<accession>A0A1Y1VWB8</accession>
<comment type="caution">
    <text evidence="3">The sequence shown here is derived from an EMBL/GenBank/DDBJ whole genome shotgun (WGS) entry which is preliminary data.</text>
</comment>
<feature type="signal peptide" evidence="1">
    <location>
        <begin position="1"/>
        <end position="16"/>
    </location>
</feature>
<protein>
    <submittedName>
        <fullName evidence="3">Uncharacterized protein</fullName>
    </submittedName>
</protein>
<feature type="chain" id="PRO_5011083939" evidence="1">
    <location>
        <begin position="17"/>
        <end position="209"/>
    </location>
</feature>
<keyword evidence="4" id="KW-1185">Reference proteome</keyword>